<reference evidence="1" key="1">
    <citation type="submission" date="2018-05" db="EMBL/GenBank/DDBJ databases">
        <title>Draft genome of Mucuna pruriens seed.</title>
        <authorList>
            <person name="Nnadi N.E."/>
            <person name="Vos R."/>
            <person name="Hasami M.H."/>
            <person name="Devisetty U.K."/>
            <person name="Aguiy J.C."/>
        </authorList>
    </citation>
    <scope>NUCLEOTIDE SEQUENCE [LARGE SCALE GENOMIC DNA]</scope>
    <source>
        <strain evidence="1">JCA_2017</strain>
    </source>
</reference>
<dbReference type="AlphaFoldDB" id="A0A371HAB5"/>
<evidence type="ECO:0000313" key="1">
    <source>
        <dbReference type="EMBL" id="RDX99643.1"/>
    </source>
</evidence>
<dbReference type="STRING" id="157652.A0A371HAB5"/>
<organism evidence="1 2">
    <name type="scientific">Mucuna pruriens</name>
    <name type="common">Velvet bean</name>
    <name type="synonym">Dolichos pruriens</name>
    <dbReference type="NCBI Taxonomy" id="157652"/>
    <lineage>
        <taxon>Eukaryota</taxon>
        <taxon>Viridiplantae</taxon>
        <taxon>Streptophyta</taxon>
        <taxon>Embryophyta</taxon>
        <taxon>Tracheophyta</taxon>
        <taxon>Spermatophyta</taxon>
        <taxon>Magnoliopsida</taxon>
        <taxon>eudicotyledons</taxon>
        <taxon>Gunneridae</taxon>
        <taxon>Pentapetalae</taxon>
        <taxon>rosids</taxon>
        <taxon>fabids</taxon>
        <taxon>Fabales</taxon>
        <taxon>Fabaceae</taxon>
        <taxon>Papilionoideae</taxon>
        <taxon>50 kb inversion clade</taxon>
        <taxon>NPAAA clade</taxon>
        <taxon>indigoferoid/millettioid clade</taxon>
        <taxon>Phaseoleae</taxon>
        <taxon>Mucuna</taxon>
    </lineage>
</organism>
<evidence type="ECO:0000313" key="2">
    <source>
        <dbReference type="Proteomes" id="UP000257109"/>
    </source>
</evidence>
<sequence>MTFGISSNYLKILRDHSQDILRLSQENYINKVLEKFGMKDSKLGDTLIAKGDKFSFKQCSNSDLERNEMQKVSYASTVGSLMYLSDSGMQHWKAVKRMMRYLRRTKGHMLTYRKSEDLEIVGYSDFDFARCQDNKRSTSGYIYMLAK</sequence>
<dbReference type="OrthoDB" id="1645289at2759"/>
<gene>
    <name evidence="1" type="ORF">CR513_17284</name>
</gene>
<proteinExistence type="predicted"/>
<accession>A0A371HAB5</accession>
<name>A0A371HAB5_MUCPR</name>
<dbReference type="PANTHER" id="PTHR11439">
    <property type="entry name" value="GAG-POL-RELATED RETROTRANSPOSON"/>
    <property type="match status" value="1"/>
</dbReference>
<dbReference type="Proteomes" id="UP000257109">
    <property type="component" value="Unassembled WGS sequence"/>
</dbReference>
<evidence type="ECO:0008006" key="3">
    <source>
        <dbReference type="Google" id="ProtNLM"/>
    </source>
</evidence>
<keyword evidence="2" id="KW-1185">Reference proteome</keyword>
<feature type="non-terminal residue" evidence="1">
    <location>
        <position position="1"/>
    </location>
</feature>
<protein>
    <recommendedName>
        <fullName evidence="3">Reverse transcriptase Ty1/copia-type domain-containing protein</fullName>
    </recommendedName>
</protein>
<dbReference type="EMBL" id="QJKJ01003181">
    <property type="protein sequence ID" value="RDX99643.1"/>
    <property type="molecule type" value="Genomic_DNA"/>
</dbReference>
<dbReference type="PANTHER" id="PTHR11439:SF467">
    <property type="entry name" value="INTEGRASE CATALYTIC DOMAIN-CONTAINING PROTEIN"/>
    <property type="match status" value="1"/>
</dbReference>
<comment type="caution">
    <text evidence="1">The sequence shown here is derived from an EMBL/GenBank/DDBJ whole genome shotgun (WGS) entry which is preliminary data.</text>
</comment>